<dbReference type="Gramene" id="MELO3C030201.2.1">
    <property type="protein sequence ID" value="MELO3C030201.2.1"/>
    <property type="gene ID" value="MELO3C030201.2"/>
</dbReference>
<evidence type="ECO:0000256" key="1">
    <source>
        <dbReference type="SAM" id="MobiDB-lite"/>
    </source>
</evidence>
<organism evidence="2">
    <name type="scientific">Cucumis melo</name>
    <name type="common">Muskmelon</name>
    <dbReference type="NCBI Taxonomy" id="3656"/>
    <lineage>
        <taxon>Eukaryota</taxon>
        <taxon>Viridiplantae</taxon>
        <taxon>Streptophyta</taxon>
        <taxon>Embryophyta</taxon>
        <taxon>Tracheophyta</taxon>
        <taxon>Spermatophyta</taxon>
        <taxon>Magnoliopsida</taxon>
        <taxon>eudicotyledons</taxon>
        <taxon>Gunneridae</taxon>
        <taxon>Pentapetalae</taxon>
        <taxon>rosids</taxon>
        <taxon>fabids</taxon>
        <taxon>Cucurbitales</taxon>
        <taxon>Cucurbitaceae</taxon>
        <taxon>Benincaseae</taxon>
        <taxon>Cucumis</taxon>
    </lineage>
</organism>
<dbReference type="AlphaFoldDB" id="A0A9I9E8N5"/>
<proteinExistence type="predicted"/>
<feature type="compositionally biased region" description="Basic and acidic residues" evidence="1">
    <location>
        <begin position="32"/>
        <end position="54"/>
    </location>
</feature>
<reference evidence="2" key="1">
    <citation type="submission" date="2023-03" db="UniProtKB">
        <authorList>
            <consortium name="EnsemblPlants"/>
        </authorList>
    </citation>
    <scope>IDENTIFICATION</scope>
</reference>
<name>A0A9I9E8N5_CUCME</name>
<sequence length="66" mass="7934">MGKIHHFKSSSFLKRPILKSYTFITINKKKKKDNERNRSEEEDNERNYNEEAKKDGMINLKYLKNG</sequence>
<evidence type="ECO:0000313" key="2">
    <source>
        <dbReference type="EnsemblPlants" id="MELO3C030201.2.1"/>
    </source>
</evidence>
<feature type="region of interest" description="Disordered" evidence="1">
    <location>
        <begin position="28"/>
        <end position="54"/>
    </location>
</feature>
<accession>A0A9I9E8N5</accession>
<protein>
    <submittedName>
        <fullName evidence="2">Uncharacterized protein</fullName>
    </submittedName>
</protein>
<dbReference type="EnsemblPlants" id="MELO3C030201.2.1">
    <property type="protein sequence ID" value="MELO3C030201.2.1"/>
    <property type="gene ID" value="MELO3C030201.2"/>
</dbReference>